<dbReference type="AlphaFoldDB" id="A0A1F4NS43"/>
<keyword evidence="1" id="KW-0812">Transmembrane</keyword>
<feature type="domain" description="GerMN" evidence="2">
    <location>
        <begin position="70"/>
        <end position="164"/>
    </location>
</feature>
<proteinExistence type="predicted"/>
<sequence>MRYEYWAVGIIIVLAVAYMFWGGGMQAPPINPASNHQVLVYLTRATETDMEFVPVVREVMSADDNYEAIALLAIRELVAGPTALEAAEGLSSGFNEGTEVNYIRSAGNTVIVDFNETFDTPMGGSMRVRSLSGMIQRTIQQFPVWENAEVQFTINRGERAAVLEP</sequence>
<keyword evidence="1" id="KW-1133">Transmembrane helix</keyword>
<feature type="transmembrane region" description="Helical" evidence="1">
    <location>
        <begin position="6"/>
        <end position="24"/>
    </location>
</feature>
<dbReference type="InterPro" id="IPR019606">
    <property type="entry name" value="GerMN"/>
</dbReference>
<evidence type="ECO:0000313" key="3">
    <source>
        <dbReference type="EMBL" id="OGB74098.1"/>
    </source>
</evidence>
<evidence type="ECO:0000259" key="2">
    <source>
        <dbReference type="SMART" id="SM00909"/>
    </source>
</evidence>
<evidence type="ECO:0000256" key="1">
    <source>
        <dbReference type="SAM" id="Phobius"/>
    </source>
</evidence>
<evidence type="ECO:0000313" key="4">
    <source>
        <dbReference type="Proteomes" id="UP000176651"/>
    </source>
</evidence>
<dbReference type="Proteomes" id="UP000176651">
    <property type="component" value="Unassembled WGS sequence"/>
</dbReference>
<reference evidence="3 4" key="1">
    <citation type="journal article" date="2016" name="Nat. Commun.">
        <title>Thousands of microbial genomes shed light on interconnected biogeochemical processes in an aquifer system.</title>
        <authorList>
            <person name="Anantharaman K."/>
            <person name="Brown C.T."/>
            <person name="Hug L.A."/>
            <person name="Sharon I."/>
            <person name="Castelle C.J."/>
            <person name="Probst A.J."/>
            <person name="Thomas B.C."/>
            <person name="Singh A."/>
            <person name="Wilkins M.J."/>
            <person name="Karaoz U."/>
            <person name="Brodie E.L."/>
            <person name="Williams K.H."/>
            <person name="Hubbard S.S."/>
            <person name="Banfield J.F."/>
        </authorList>
    </citation>
    <scope>NUCLEOTIDE SEQUENCE [LARGE SCALE GENOMIC DNA]</scope>
</reference>
<dbReference type="SMART" id="SM00909">
    <property type="entry name" value="Germane"/>
    <property type="match status" value="1"/>
</dbReference>
<gene>
    <name evidence="3" type="ORF">A2V68_02055</name>
</gene>
<organism evidence="3 4">
    <name type="scientific">candidate division Kazan bacterium RBG_13_50_9</name>
    <dbReference type="NCBI Taxonomy" id="1798535"/>
    <lineage>
        <taxon>Bacteria</taxon>
        <taxon>Bacteria division Kazan-3B-28</taxon>
    </lineage>
</organism>
<accession>A0A1F4NS43</accession>
<keyword evidence="1" id="KW-0472">Membrane</keyword>
<name>A0A1F4NS43_UNCK3</name>
<comment type="caution">
    <text evidence="3">The sequence shown here is derived from an EMBL/GenBank/DDBJ whole genome shotgun (WGS) entry which is preliminary data.</text>
</comment>
<protein>
    <recommendedName>
        <fullName evidence="2">GerMN domain-containing protein</fullName>
    </recommendedName>
</protein>
<dbReference type="Pfam" id="PF10646">
    <property type="entry name" value="Germane"/>
    <property type="match status" value="1"/>
</dbReference>
<dbReference type="EMBL" id="META01000004">
    <property type="protein sequence ID" value="OGB74098.1"/>
    <property type="molecule type" value="Genomic_DNA"/>
</dbReference>